<dbReference type="Pfam" id="PF01103">
    <property type="entry name" value="Omp85"/>
    <property type="match status" value="1"/>
</dbReference>
<comment type="caution">
    <text evidence="14">The sequence shown here is derived from an EMBL/GenBank/DDBJ whole genome shotgun (WGS) entry which is preliminary data.</text>
</comment>
<dbReference type="Pfam" id="PF07244">
    <property type="entry name" value="POTRA"/>
    <property type="match status" value="2"/>
</dbReference>
<dbReference type="EMBL" id="ASHL01000001">
    <property type="protein sequence ID" value="EPD14173.1"/>
    <property type="molecule type" value="Genomic_DNA"/>
</dbReference>
<dbReference type="Gene3D" id="3.10.20.310">
    <property type="entry name" value="membrane protein fhac"/>
    <property type="match status" value="2"/>
</dbReference>
<keyword evidence="8" id="KW-0998">Cell outer membrane</keyword>
<protein>
    <recommendedName>
        <fullName evidence="3">Translocation and assembly module subunit TamA</fullName>
    </recommendedName>
    <alternativeName>
        <fullName evidence="9">Autotransporter assembly factor TamA</fullName>
    </alternativeName>
</protein>
<comment type="similarity">
    <text evidence="2">Belongs to the TamA family.</text>
</comment>
<dbReference type="InterPro" id="IPR000184">
    <property type="entry name" value="Bac_surfAg_D15"/>
</dbReference>
<comment type="subunit">
    <text evidence="10">Interacts with TamB to form the translocation and assembly module (TAM).</text>
</comment>
<evidence type="ECO:0000256" key="6">
    <source>
        <dbReference type="ARBA" id="ARBA00022729"/>
    </source>
</evidence>
<dbReference type="PANTHER" id="PTHR12815:SF47">
    <property type="entry name" value="TRANSLOCATION AND ASSEMBLY MODULE SUBUNIT TAMA"/>
    <property type="match status" value="1"/>
</dbReference>
<keyword evidence="15" id="KW-1185">Reference proteome</keyword>
<dbReference type="InterPro" id="IPR039910">
    <property type="entry name" value="D15-like"/>
</dbReference>
<dbReference type="GO" id="GO:0009279">
    <property type="term" value="C:cell outer membrane"/>
    <property type="evidence" value="ECO:0007669"/>
    <property type="project" value="UniProtKB-SubCell"/>
</dbReference>
<dbReference type="FunFam" id="3.10.20.310:FF:000008">
    <property type="entry name" value="Outer membrane protein, OMP85 family"/>
    <property type="match status" value="1"/>
</dbReference>
<organism evidence="14 15">
    <name type="scientific">Cycloclasticus pugetii</name>
    <dbReference type="NCBI Taxonomy" id="34068"/>
    <lineage>
        <taxon>Bacteria</taxon>
        <taxon>Pseudomonadati</taxon>
        <taxon>Pseudomonadota</taxon>
        <taxon>Gammaproteobacteria</taxon>
        <taxon>Thiotrichales</taxon>
        <taxon>Piscirickettsiaceae</taxon>
        <taxon>Cycloclasticus</taxon>
    </lineage>
</organism>
<sequence length="570" mass="62997">MLSLFFMAGLVQAEDLIISVQLDGAPEGKKDTLLSGLSIVKHQKNQLLSSKRIHRLHEQAVDELSEMLPVYGYYKAKVTSKLEKKDNIWLASYQLNLAEPVTIQAVNVTIEGEGLHDESFQRLLENFPLKEGEVLNHEQYESAKKNLRRLAAERGYFDGELTEHRVEVSLANNKATIYLVYQSGVRYVFSKTVFPKTVINNELLLKLSPIKQGAPYLASKVLALRSNLNNSGYFNSVSVTTLIDERQNGVVPLAISLEPETQYRYSAGLGFGTDSGARASLGWENRYVNNRGHRFSAGTKFSQIGNSLSADYQMPFWSPKISDVGFNAEFKNKDTDSSESRSFAVGSYYKTDRWGWNETGSIKFLNENFDVSEDDNTSTLVIPSIAWSKTWADNSIYTRQGGRLSLSFSGASEAVLSDTTFAQMVLRGKYIQSIGEKGRFITRGALGATDVSDFTKLPSSLRFFAGGDSSIRGFDFESLGSEGDDGEVTGGRYLLVGSVEYERMLVGNWGVAVFSDFGNAVNSLHDPLEYSAGLGIRWKSPIGLIRFDIAKGLSDSADSIGFHVVIGPDL</sequence>
<dbReference type="Pfam" id="PF17243">
    <property type="entry name" value="POTRA_TamA_1"/>
    <property type="match status" value="1"/>
</dbReference>
<name>A0AB33Z4J3_9GAMM</name>
<feature type="domain" description="POTRA" evidence="12">
    <location>
        <begin position="107"/>
        <end position="181"/>
    </location>
</feature>
<keyword evidence="4" id="KW-1134">Transmembrane beta strand</keyword>
<evidence type="ECO:0000256" key="1">
    <source>
        <dbReference type="ARBA" id="ARBA00004442"/>
    </source>
</evidence>
<gene>
    <name evidence="14" type="ORF">L196_01710</name>
</gene>
<evidence type="ECO:0000256" key="10">
    <source>
        <dbReference type="ARBA" id="ARBA00093548"/>
    </source>
</evidence>
<comment type="subcellular location">
    <subcellularLocation>
        <location evidence="1">Cell outer membrane</location>
    </subcellularLocation>
</comment>
<evidence type="ECO:0000256" key="3">
    <source>
        <dbReference type="ARBA" id="ARBA00015419"/>
    </source>
</evidence>
<accession>A0AB33Z4J3</accession>
<evidence type="ECO:0000259" key="11">
    <source>
        <dbReference type="Pfam" id="PF01103"/>
    </source>
</evidence>
<evidence type="ECO:0000256" key="7">
    <source>
        <dbReference type="ARBA" id="ARBA00023136"/>
    </source>
</evidence>
<keyword evidence="7" id="KW-0472">Membrane</keyword>
<dbReference type="GO" id="GO:0009306">
    <property type="term" value="P:protein secretion"/>
    <property type="evidence" value="ECO:0007669"/>
    <property type="project" value="TreeGrafter"/>
</dbReference>
<dbReference type="InterPro" id="IPR010827">
    <property type="entry name" value="BamA/TamA_POTRA"/>
</dbReference>
<evidence type="ECO:0000259" key="13">
    <source>
        <dbReference type="Pfam" id="PF17243"/>
    </source>
</evidence>
<reference evidence="14 15" key="1">
    <citation type="journal article" date="2013" name="Genome Announc.">
        <title>Genome Sequence of the Pyrene- and Fluoranthene-Degrading Bacterium Cycloclasticus sp. Strain PY97M.</title>
        <authorList>
            <person name="Cui Z."/>
            <person name="Xu G."/>
            <person name="Li Q."/>
            <person name="Gao W."/>
            <person name="Zheng L."/>
        </authorList>
    </citation>
    <scope>NUCLEOTIDE SEQUENCE [LARGE SCALE GENOMIC DNA]</scope>
    <source>
        <strain evidence="14 15">PY97M</strain>
    </source>
</reference>
<keyword evidence="6" id="KW-0732">Signal</keyword>
<dbReference type="Proteomes" id="UP000015462">
    <property type="component" value="Unassembled WGS sequence"/>
</dbReference>
<evidence type="ECO:0000313" key="15">
    <source>
        <dbReference type="Proteomes" id="UP000015462"/>
    </source>
</evidence>
<keyword evidence="5" id="KW-0812">Transmembrane</keyword>
<proteinExistence type="inferred from homology"/>
<evidence type="ECO:0000256" key="9">
    <source>
        <dbReference type="ARBA" id="ARBA00033063"/>
    </source>
</evidence>
<dbReference type="GO" id="GO:0097347">
    <property type="term" value="C:TAM protein secretion complex"/>
    <property type="evidence" value="ECO:0007669"/>
    <property type="project" value="TreeGrafter"/>
</dbReference>
<evidence type="ECO:0000256" key="2">
    <source>
        <dbReference type="ARBA" id="ARBA00010248"/>
    </source>
</evidence>
<evidence type="ECO:0000256" key="5">
    <source>
        <dbReference type="ARBA" id="ARBA00022692"/>
    </source>
</evidence>
<dbReference type="PANTHER" id="PTHR12815">
    <property type="entry name" value="SORTING AND ASSEMBLY MACHINERY SAMM50 PROTEIN FAMILY MEMBER"/>
    <property type="match status" value="1"/>
</dbReference>
<evidence type="ECO:0000259" key="12">
    <source>
        <dbReference type="Pfam" id="PF07244"/>
    </source>
</evidence>
<evidence type="ECO:0000313" key="14">
    <source>
        <dbReference type="EMBL" id="EPD14173.1"/>
    </source>
</evidence>
<feature type="domain" description="Bacterial surface antigen (D15)" evidence="11">
    <location>
        <begin position="291"/>
        <end position="567"/>
    </location>
</feature>
<dbReference type="Gene3D" id="2.40.160.50">
    <property type="entry name" value="membrane protein fhac: a member of the omp85/tpsb transporter family"/>
    <property type="match status" value="1"/>
</dbReference>
<evidence type="ECO:0000256" key="4">
    <source>
        <dbReference type="ARBA" id="ARBA00022452"/>
    </source>
</evidence>
<evidence type="ECO:0000256" key="8">
    <source>
        <dbReference type="ARBA" id="ARBA00023237"/>
    </source>
</evidence>
<feature type="domain" description="TamA POTRA" evidence="13">
    <location>
        <begin position="19"/>
        <end position="96"/>
    </location>
</feature>
<dbReference type="InterPro" id="IPR035243">
    <property type="entry name" value="TamA_POTRA_Dom_1"/>
</dbReference>
<feature type="domain" description="POTRA" evidence="12">
    <location>
        <begin position="198"/>
        <end position="255"/>
    </location>
</feature>
<dbReference type="AlphaFoldDB" id="A0AB33Z4J3"/>